<comment type="caution">
    <text evidence="3">The sequence shown here is derived from an EMBL/GenBank/DDBJ whole genome shotgun (WGS) entry which is preliminary data.</text>
</comment>
<accession>A0AAD9DGV6</accession>
<feature type="compositionally biased region" description="Low complexity" evidence="1">
    <location>
        <begin position="147"/>
        <end position="181"/>
    </location>
</feature>
<keyword evidence="2" id="KW-0812">Transmembrane</keyword>
<feature type="compositionally biased region" description="Pro residues" evidence="1">
    <location>
        <begin position="118"/>
        <end position="146"/>
    </location>
</feature>
<feature type="region of interest" description="Disordered" evidence="1">
    <location>
        <begin position="445"/>
        <end position="501"/>
    </location>
</feature>
<organism evidence="3 4">
    <name type="scientific">Skeletonema marinoi</name>
    <dbReference type="NCBI Taxonomy" id="267567"/>
    <lineage>
        <taxon>Eukaryota</taxon>
        <taxon>Sar</taxon>
        <taxon>Stramenopiles</taxon>
        <taxon>Ochrophyta</taxon>
        <taxon>Bacillariophyta</taxon>
        <taxon>Coscinodiscophyceae</taxon>
        <taxon>Thalassiosirophycidae</taxon>
        <taxon>Thalassiosirales</taxon>
        <taxon>Skeletonemataceae</taxon>
        <taxon>Skeletonema</taxon>
        <taxon>Skeletonema marinoi-dohrnii complex</taxon>
    </lineage>
</organism>
<evidence type="ECO:0000313" key="4">
    <source>
        <dbReference type="Proteomes" id="UP001224775"/>
    </source>
</evidence>
<dbReference type="Gene3D" id="2.30.42.10">
    <property type="match status" value="1"/>
</dbReference>
<dbReference type="Proteomes" id="UP001224775">
    <property type="component" value="Unassembled WGS sequence"/>
</dbReference>
<feature type="transmembrane region" description="Helical" evidence="2">
    <location>
        <begin position="414"/>
        <end position="436"/>
    </location>
</feature>
<dbReference type="PANTHER" id="PTHR38909:SF1">
    <property type="entry name" value="G PROTEIN GAMMA DOMAIN-CONTAINING PROTEIN"/>
    <property type="match status" value="1"/>
</dbReference>
<evidence type="ECO:0000313" key="3">
    <source>
        <dbReference type="EMBL" id="KAK1746727.1"/>
    </source>
</evidence>
<feature type="compositionally biased region" description="Polar residues" evidence="1">
    <location>
        <begin position="1"/>
        <end position="12"/>
    </location>
</feature>
<name>A0AAD9DGV6_9STRA</name>
<feature type="compositionally biased region" description="Pro residues" evidence="1">
    <location>
        <begin position="51"/>
        <end position="71"/>
    </location>
</feature>
<dbReference type="PANTHER" id="PTHR38909">
    <property type="entry name" value="G PROTEIN GAMMA DOMAIN-CONTAINING PROTEIN"/>
    <property type="match status" value="1"/>
</dbReference>
<keyword evidence="2" id="KW-0472">Membrane</keyword>
<sequence length="693" mass="72877">MNSRAPPTSDAPSPQPTSGTTTIPPVVVPTTPSPVPGGGGTKVITDSPTLQPSPPPSQPPTKLPTALPTPKPTTKSPTPLPTVEPTTKAPTEVPTVRPTTKAPTEEPTDVPSYSPTLRPTPRPSSSPTPNPTNSPTPKPTPKPSPVPSVSQSGSPSVSPSASPTASPSDFPSTTPTAFPTISPKPTPLVWPSASPSLSSSPTVSPSSRPSSSPTGSPSSIPTLSPTTPSPIAADETTSPTVAPITPPPTPPATSALQQCLQDAKGSAAYVAWEEATKDRIGRYTQELIEETSGEKDVDVVVTIEEVVQGDEQQGSGRRRLAGGRVLQEVEGPSNPLRLSFRTTLEFYSKESKWDGSDLIAAGFVEPSQQTEYISELQKKEQGSFGTVKSMAMSVNGRVVTKETDTNPLVESNSMMFIIVGVVAGVVLLAIAGAYYVKRRNNRRNSGFVNKGKKSSSSDFYNGSGNTGTMMSSPPTKSFPPPPPQTASPVGDYFGTIEPRPGEDDVSTLGDPYIGDVHVNQAMGGDNTVTESLMSSGNDMYVYGISRPRMNTGDSSRMGGSTINTNGNRMTFQDDGTIEEFYGTPDATNFHSEKDSNFEHITVVASSGVLGIVIDNPSRTTPVVHAIKESSILNGRVHVGDLLMSVDEVDCRGMTAVAVSKLIGSRSQNPMRTLRLLRGATLDDFRGDSSHMPF</sequence>
<dbReference type="InterPro" id="IPR036034">
    <property type="entry name" value="PDZ_sf"/>
</dbReference>
<dbReference type="EMBL" id="JATAAI010000003">
    <property type="protein sequence ID" value="KAK1746727.1"/>
    <property type="molecule type" value="Genomic_DNA"/>
</dbReference>
<feature type="compositionally biased region" description="Pro residues" evidence="1">
    <location>
        <begin position="476"/>
        <end position="485"/>
    </location>
</feature>
<dbReference type="AlphaFoldDB" id="A0AAD9DGV6"/>
<keyword evidence="2" id="KW-1133">Transmembrane helix</keyword>
<proteinExistence type="predicted"/>
<evidence type="ECO:0008006" key="5">
    <source>
        <dbReference type="Google" id="ProtNLM"/>
    </source>
</evidence>
<reference evidence="3" key="1">
    <citation type="submission" date="2023-06" db="EMBL/GenBank/DDBJ databases">
        <title>Survivors Of The Sea: Transcriptome response of Skeletonema marinoi to long-term dormancy.</title>
        <authorList>
            <person name="Pinder M.I.M."/>
            <person name="Kourtchenko O."/>
            <person name="Robertson E.K."/>
            <person name="Larsson T."/>
            <person name="Maumus F."/>
            <person name="Osuna-Cruz C.M."/>
            <person name="Vancaester E."/>
            <person name="Stenow R."/>
            <person name="Vandepoele K."/>
            <person name="Ploug H."/>
            <person name="Bruchert V."/>
            <person name="Godhe A."/>
            <person name="Topel M."/>
        </authorList>
    </citation>
    <scope>NUCLEOTIDE SEQUENCE</scope>
    <source>
        <strain evidence="3">R05AC</strain>
    </source>
</reference>
<gene>
    <name evidence="3" type="ORF">QTG54_002071</name>
</gene>
<evidence type="ECO:0000256" key="2">
    <source>
        <dbReference type="SAM" id="Phobius"/>
    </source>
</evidence>
<feature type="region of interest" description="Disordered" evidence="1">
    <location>
        <begin position="1"/>
        <end position="255"/>
    </location>
</feature>
<feature type="compositionally biased region" description="Low complexity" evidence="1">
    <location>
        <begin position="16"/>
        <end position="30"/>
    </location>
</feature>
<dbReference type="PRINTS" id="PR01217">
    <property type="entry name" value="PRICHEXTENSN"/>
</dbReference>
<dbReference type="SUPFAM" id="SSF50156">
    <property type="entry name" value="PDZ domain-like"/>
    <property type="match status" value="1"/>
</dbReference>
<keyword evidence="4" id="KW-1185">Reference proteome</keyword>
<feature type="compositionally biased region" description="Low complexity" evidence="1">
    <location>
        <begin position="191"/>
        <end position="243"/>
    </location>
</feature>
<protein>
    <recommendedName>
        <fullName evidence="5">PDZ domain-containing protein</fullName>
    </recommendedName>
</protein>
<feature type="compositionally biased region" description="Polar residues" evidence="1">
    <location>
        <begin position="454"/>
        <end position="470"/>
    </location>
</feature>
<evidence type="ECO:0000256" key="1">
    <source>
        <dbReference type="SAM" id="MobiDB-lite"/>
    </source>
</evidence>